<organism evidence="3 4">
    <name type="scientific">Plasmodium falciparum (isolate HB3)</name>
    <dbReference type="NCBI Taxonomy" id="137071"/>
    <lineage>
        <taxon>Eukaryota</taxon>
        <taxon>Sar</taxon>
        <taxon>Alveolata</taxon>
        <taxon>Apicomplexa</taxon>
        <taxon>Aconoidasida</taxon>
        <taxon>Haemosporida</taxon>
        <taxon>Plasmodiidae</taxon>
        <taxon>Plasmodium</taxon>
        <taxon>Plasmodium (Laverania)</taxon>
    </lineage>
</organism>
<feature type="coiled-coil region" evidence="1">
    <location>
        <begin position="146"/>
        <end position="173"/>
    </location>
</feature>
<keyword evidence="1" id="KW-0175">Coiled coil</keyword>
<dbReference type="AlphaFoldDB" id="A0A0L7K6I5"/>
<protein>
    <submittedName>
        <fullName evidence="3">Uncharacterized protein</fullName>
    </submittedName>
</protein>
<proteinExistence type="predicted"/>
<dbReference type="Proteomes" id="UP000054289">
    <property type="component" value="Unassembled WGS sequence"/>
</dbReference>
<keyword evidence="2" id="KW-0472">Membrane</keyword>
<dbReference type="OrthoDB" id="392883at2759"/>
<feature type="transmembrane region" description="Helical" evidence="2">
    <location>
        <begin position="283"/>
        <end position="300"/>
    </location>
</feature>
<evidence type="ECO:0000256" key="1">
    <source>
        <dbReference type="SAM" id="Coils"/>
    </source>
</evidence>
<gene>
    <name evidence="3" type="ORF">PFHG_00255</name>
</gene>
<evidence type="ECO:0000313" key="4">
    <source>
        <dbReference type="Proteomes" id="UP000054289"/>
    </source>
</evidence>
<keyword evidence="2" id="KW-1133">Transmembrane helix</keyword>
<evidence type="ECO:0000313" key="3">
    <source>
        <dbReference type="EMBL" id="KOB58509.1"/>
    </source>
</evidence>
<name>A0A0L7K6I5_PLAFX</name>
<accession>A0A0L7K6I5</accession>
<keyword evidence="2" id="KW-0812">Transmembrane</keyword>
<dbReference type="OMA" id="YKRYHCI"/>
<reference evidence="4" key="2">
    <citation type="submission" date="2006-03" db="EMBL/GenBank/DDBJ databases">
        <title>The genome sequence of the Plasmodium falciparum HB3.</title>
        <authorList>
            <consortium name="The Broad Institute Genome Sequencing Platform"/>
            <person name="Birren B."/>
            <person name="Lander E."/>
            <person name="Galagan J."/>
            <person name="Nusbaum C."/>
            <person name="Devon K."/>
            <person name="Henn M."/>
            <person name="Jaffe D."/>
            <person name="Butler J."/>
            <person name="Alvarez P."/>
            <person name="Gnerre S."/>
            <person name="Grabherr M."/>
            <person name="Kleber M."/>
            <person name="Mauceli E."/>
            <person name="Brockman W."/>
            <person name="MacCallum I.A."/>
            <person name="Rounsley S."/>
            <person name="Young S."/>
            <person name="LaButti K."/>
            <person name="Pushparaj V."/>
            <person name="DeCaprio D."/>
            <person name="Crawford M."/>
            <person name="Koehrsen M."/>
            <person name="Engels R."/>
            <person name="Montgomery P."/>
            <person name="Pearson M."/>
            <person name="Howarth C."/>
            <person name="Larson L."/>
            <person name="Luoma S."/>
            <person name="White J."/>
            <person name="Kodira C."/>
            <person name="Zeng Q."/>
            <person name="Oleary S."/>
            <person name="Yandava C."/>
            <person name="Alvarado L."/>
            <person name="Wirth D."/>
            <person name="Volkman S."/>
            <person name="Hartl D."/>
        </authorList>
    </citation>
    <scope>NUCLEOTIDE SEQUENCE [LARGE SCALE GENOMIC DNA]</scope>
</reference>
<reference evidence="3 4" key="1">
    <citation type="submission" date="2006-03" db="EMBL/GenBank/DDBJ databases">
        <title>Annotation of Plasmodium falciparum HB3.</title>
        <authorList>
            <consortium name="The Broad Institute Genome Sequencing Platform"/>
            <person name="Volkman S.K."/>
            <person name="Neafsey D.E."/>
            <person name="Dash A.P."/>
            <person name="Chitnis C.E."/>
            <person name="Hartl D.L."/>
            <person name="Young S.K."/>
            <person name="Zeng Q."/>
            <person name="Koehrsen M."/>
            <person name="Alvarado L."/>
            <person name="Berlin A."/>
            <person name="Borenstein D."/>
            <person name="Chapman S.B."/>
            <person name="Chen Z."/>
            <person name="Engels R."/>
            <person name="Freedman E."/>
            <person name="Gellesch M."/>
            <person name="Goldberg J."/>
            <person name="Griggs A."/>
            <person name="Gujja S."/>
            <person name="Heilman E.R."/>
            <person name="Heiman D.I."/>
            <person name="Howarth C."/>
            <person name="Jen D."/>
            <person name="Larson L."/>
            <person name="Mehta T."/>
            <person name="Neiman D."/>
            <person name="Park D."/>
            <person name="Pearson M."/>
            <person name="Roberts A."/>
            <person name="Saif S."/>
            <person name="Shea T."/>
            <person name="Shenoy N."/>
            <person name="Sisk P."/>
            <person name="Stolte C."/>
            <person name="Sykes S."/>
            <person name="Walk T."/>
            <person name="White J."/>
            <person name="Yandava C."/>
            <person name="Haas B."/>
            <person name="Henn M.R."/>
            <person name="Nusbaum C."/>
            <person name="Birren B."/>
        </authorList>
    </citation>
    <scope>NUCLEOTIDE SEQUENCE [LARGE SCALE GENOMIC DNA]</scope>
    <source>
        <strain evidence="3">HB3</strain>
    </source>
</reference>
<sequence length="301" mass="35929">MKKNIYIICIYRQLFIFKNFFFVRTHFLIRYNLNGVRSNNISHKEDDCGASELAIKKLQELKKFELDILKDFIKKDTDHTDMYKRYHCISSDFLKNTKQEDKKEDNYTKKEDKKDIENSSNYIINNKNEKISFINKIISFVGMWNYNKYGNNIQESKNKINIYNNNNNKTENELLYNKEDYTNHIPTNENPNSYMQLSAFNLTKKSMFLGGKDNASQNFEVGNYGSFYMIFGARNTDYPWACSCDTLQLEEYKEKKRSYVLCSNQLDMSIQNSDLFCNPKNGAHYYYLSYFILFFLFITYI</sequence>
<dbReference type="EMBL" id="CH671921">
    <property type="protein sequence ID" value="KOB58509.1"/>
    <property type="molecule type" value="Genomic_DNA"/>
</dbReference>
<dbReference type="KEGG" id="pfh:PFHG_00255"/>
<evidence type="ECO:0000256" key="2">
    <source>
        <dbReference type="SAM" id="Phobius"/>
    </source>
</evidence>